<dbReference type="Proteomes" id="UP001060085">
    <property type="component" value="Linkage Group LG07"/>
</dbReference>
<dbReference type="EMBL" id="CM044707">
    <property type="protein sequence ID" value="KAI5654576.1"/>
    <property type="molecule type" value="Genomic_DNA"/>
</dbReference>
<sequence>MGGEGNWNVNGSKSYVFNGPTNSKKNNQGFSASNDPELKRKKRIAAYNMFTTEGKLKSTMRESFKWIKTKLTDVRYGL</sequence>
<reference evidence="2" key="1">
    <citation type="journal article" date="2023" name="Nat. Plants">
        <title>Single-cell RNA sequencing provides a high-resolution roadmap for understanding the multicellular compartmentation of specialized metabolism.</title>
        <authorList>
            <person name="Sun S."/>
            <person name="Shen X."/>
            <person name="Li Y."/>
            <person name="Li Y."/>
            <person name="Wang S."/>
            <person name="Li R."/>
            <person name="Zhang H."/>
            <person name="Shen G."/>
            <person name="Guo B."/>
            <person name="Wei J."/>
            <person name="Xu J."/>
            <person name="St-Pierre B."/>
            <person name="Chen S."/>
            <person name="Sun C."/>
        </authorList>
    </citation>
    <scope>NUCLEOTIDE SEQUENCE [LARGE SCALE GENOMIC DNA]</scope>
</reference>
<evidence type="ECO:0000313" key="2">
    <source>
        <dbReference type="Proteomes" id="UP001060085"/>
    </source>
</evidence>
<name>A0ACC0A1X9_CATRO</name>
<gene>
    <name evidence="1" type="ORF">M9H77_31763</name>
</gene>
<accession>A0ACC0A1X9</accession>
<evidence type="ECO:0000313" key="1">
    <source>
        <dbReference type="EMBL" id="KAI5654576.1"/>
    </source>
</evidence>
<keyword evidence="2" id="KW-1185">Reference proteome</keyword>
<comment type="caution">
    <text evidence="1">The sequence shown here is derived from an EMBL/GenBank/DDBJ whole genome shotgun (WGS) entry which is preliminary data.</text>
</comment>
<protein>
    <submittedName>
        <fullName evidence="1">Uncharacterized protein</fullName>
    </submittedName>
</protein>
<proteinExistence type="predicted"/>
<organism evidence="1 2">
    <name type="scientific">Catharanthus roseus</name>
    <name type="common">Madagascar periwinkle</name>
    <name type="synonym">Vinca rosea</name>
    <dbReference type="NCBI Taxonomy" id="4058"/>
    <lineage>
        <taxon>Eukaryota</taxon>
        <taxon>Viridiplantae</taxon>
        <taxon>Streptophyta</taxon>
        <taxon>Embryophyta</taxon>
        <taxon>Tracheophyta</taxon>
        <taxon>Spermatophyta</taxon>
        <taxon>Magnoliopsida</taxon>
        <taxon>eudicotyledons</taxon>
        <taxon>Gunneridae</taxon>
        <taxon>Pentapetalae</taxon>
        <taxon>asterids</taxon>
        <taxon>lamiids</taxon>
        <taxon>Gentianales</taxon>
        <taxon>Apocynaceae</taxon>
        <taxon>Rauvolfioideae</taxon>
        <taxon>Vinceae</taxon>
        <taxon>Catharanthinae</taxon>
        <taxon>Catharanthus</taxon>
    </lineage>
</organism>